<evidence type="ECO:0000313" key="5">
    <source>
        <dbReference type="Proteomes" id="UP000283992"/>
    </source>
</evidence>
<evidence type="ECO:0000313" key="4">
    <source>
        <dbReference type="EMBL" id="RHM72038.1"/>
    </source>
</evidence>
<reference evidence="5 6" key="1">
    <citation type="submission" date="2018-08" db="EMBL/GenBank/DDBJ databases">
        <title>A genome reference for cultivated species of the human gut microbiota.</title>
        <authorList>
            <person name="Zou Y."/>
            <person name="Xue W."/>
            <person name="Luo G."/>
        </authorList>
    </citation>
    <scope>NUCLEOTIDE SEQUENCE [LARGE SCALE GENOMIC DNA]</scope>
    <source>
        <strain evidence="4 6">AF33-12</strain>
        <strain evidence="3 5">AM12-54</strain>
        <strain evidence="2 7">AM22-7AC</strain>
    </source>
</reference>
<dbReference type="EMBL" id="QRLN01000011">
    <property type="protein sequence ID" value="RHJ11580.1"/>
    <property type="molecule type" value="Genomic_DNA"/>
</dbReference>
<dbReference type="SUPFAM" id="SSF141868">
    <property type="entry name" value="EAL domain-like"/>
    <property type="match status" value="1"/>
</dbReference>
<dbReference type="EMBL" id="QRIA01000025">
    <property type="protein sequence ID" value="RHG15368.1"/>
    <property type="molecule type" value="Genomic_DNA"/>
</dbReference>
<dbReference type="AlphaFoldDB" id="A0A396G3N6"/>
<dbReference type="EMBL" id="QRQE01000041">
    <property type="protein sequence ID" value="RHM72038.1"/>
    <property type="molecule type" value="Genomic_DNA"/>
</dbReference>
<proteinExistence type="predicted"/>
<feature type="domain" description="EAL" evidence="1">
    <location>
        <begin position="1"/>
        <end position="28"/>
    </location>
</feature>
<evidence type="ECO:0000259" key="1">
    <source>
        <dbReference type="PROSITE" id="PS50883"/>
    </source>
</evidence>
<accession>A0A396G3N6</accession>
<dbReference type="Proteomes" id="UP000285697">
    <property type="component" value="Unassembled WGS sequence"/>
</dbReference>
<evidence type="ECO:0000313" key="7">
    <source>
        <dbReference type="Proteomes" id="UP000285697"/>
    </source>
</evidence>
<dbReference type="Proteomes" id="UP000285610">
    <property type="component" value="Unassembled WGS sequence"/>
</dbReference>
<evidence type="ECO:0000313" key="2">
    <source>
        <dbReference type="EMBL" id="RHG15368.1"/>
    </source>
</evidence>
<gene>
    <name evidence="3" type="ORF">DW142_09605</name>
    <name evidence="2" type="ORF">DW270_13915</name>
    <name evidence="4" type="ORF">DWZ50_14575</name>
</gene>
<dbReference type="InterPro" id="IPR035919">
    <property type="entry name" value="EAL_sf"/>
</dbReference>
<dbReference type="Proteomes" id="UP000283992">
    <property type="component" value="Unassembled WGS sequence"/>
</dbReference>
<evidence type="ECO:0000313" key="6">
    <source>
        <dbReference type="Proteomes" id="UP000285610"/>
    </source>
</evidence>
<comment type="caution">
    <text evidence="2">The sequence shown here is derived from an EMBL/GenBank/DDBJ whole genome shotgun (WGS) entry which is preliminary data.</text>
</comment>
<sequence length="31" mass="3900">MCCDVIQGYFLNKPLSEEEFEKQYFRKNRRQ</sequence>
<protein>
    <recommendedName>
        <fullName evidence="1">EAL domain-containing protein</fullName>
    </recommendedName>
</protein>
<organism evidence="2 7">
    <name type="scientific">Mediterraneibacter gnavus</name>
    <name type="common">Ruminococcus gnavus</name>
    <dbReference type="NCBI Taxonomy" id="33038"/>
    <lineage>
        <taxon>Bacteria</taxon>
        <taxon>Bacillati</taxon>
        <taxon>Bacillota</taxon>
        <taxon>Clostridia</taxon>
        <taxon>Lachnospirales</taxon>
        <taxon>Lachnospiraceae</taxon>
        <taxon>Mediterraneibacter</taxon>
    </lineage>
</organism>
<dbReference type="InterPro" id="IPR001633">
    <property type="entry name" value="EAL_dom"/>
</dbReference>
<name>A0A396G3N6_MEDGN</name>
<dbReference type="PROSITE" id="PS50883">
    <property type="entry name" value="EAL"/>
    <property type="match status" value="1"/>
</dbReference>
<evidence type="ECO:0000313" key="3">
    <source>
        <dbReference type="EMBL" id="RHJ11580.1"/>
    </source>
</evidence>